<evidence type="ECO:0000256" key="5">
    <source>
        <dbReference type="ARBA" id="ARBA00022989"/>
    </source>
</evidence>
<dbReference type="Pfam" id="PF01105">
    <property type="entry name" value="EMP24_GP25L"/>
    <property type="match status" value="1"/>
</dbReference>
<dbReference type="PANTHER" id="PTHR22811">
    <property type="entry name" value="TRANSMEMBRANE EMP24 DOMAIN-CONTAINING PROTEIN"/>
    <property type="match status" value="1"/>
</dbReference>
<evidence type="ECO:0000256" key="8">
    <source>
        <dbReference type="SAM" id="Coils"/>
    </source>
</evidence>
<keyword evidence="12" id="KW-1185">Reference proteome</keyword>
<feature type="signal peptide" evidence="9">
    <location>
        <begin position="1"/>
        <end position="27"/>
    </location>
</feature>
<feature type="domain" description="GOLD" evidence="10">
    <location>
        <begin position="38"/>
        <end position="208"/>
    </location>
</feature>
<evidence type="ECO:0000256" key="9">
    <source>
        <dbReference type="SAM" id="SignalP"/>
    </source>
</evidence>
<evidence type="ECO:0000256" key="3">
    <source>
        <dbReference type="ARBA" id="ARBA00022692"/>
    </source>
</evidence>
<evidence type="ECO:0000256" key="7">
    <source>
        <dbReference type="RuleBase" id="RU003827"/>
    </source>
</evidence>
<name>A0A9W7DDY3_AMBMO</name>
<dbReference type="OrthoDB" id="3427at2759"/>
<dbReference type="GO" id="GO:0016020">
    <property type="term" value="C:membrane"/>
    <property type="evidence" value="ECO:0007669"/>
    <property type="project" value="UniProtKB-SubCell"/>
</dbReference>
<sequence length="230" mass="25839">MLSRSLLTATITTLVGVLLLGAQPAEAAVHFYLEPGESKCFYEDLARNSLMLIKYKLEVSADGGRNYIDTTNPNSPTGLDADVFFTVEETFDNNHMVGSQLGSHADFLFTAFDGGEHRVCLRPQVGPGYKLNQKARLTLDVSTGDKSILDKGEAKGEEIQQRVQKLTQTLRFLKNEYQVFRHKEAIFRDLSEDVNSGAVKWIIFQFVVLIGICYFQLDTLKTFFVKQKVV</sequence>
<comment type="caution">
    <text evidence="11">The sequence shown here is derived from an EMBL/GenBank/DDBJ whole genome shotgun (WGS) entry which is preliminary data.</text>
</comment>
<comment type="similarity">
    <text evidence="2 7">Belongs to the EMP24/GP25L family.</text>
</comment>
<feature type="coiled-coil region" evidence="8">
    <location>
        <begin position="149"/>
        <end position="183"/>
    </location>
</feature>
<dbReference type="SMART" id="SM01190">
    <property type="entry name" value="EMP24_GP25L"/>
    <property type="match status" value="1"/>
</dbReference>
<dbReference type="InterPro" id="IPR009038">
    <property type="entry name" value="GOLD_dom"/>
</dbReference>
<evidence type="ECO:0000259" key="10">
    <source>
        <dbReference type="PROSITE" id="PS50866"/>
    </source>
</evidence>
<dbReference type="EMBL" id="BSXU01000487">
    <property type="protein sequence ID" value="GMG20862.1"/>
    <property type="molecule type" value="Genomic_DNA"/>
</dbReference>
<feature type="chain" id="PRO_5040790775" evidence="9">
    <location>
        <begin position="28"/>
        <end position="230"/>
    </location>
</feature>
<protein>
    <submittedName>
        <fullName evidence="11">Unnamed protein product</fullName>
    </submittedName>
</protein>
<gene>
    <name evidence="11" type="ORF">Amon01_000155000</name>
</gene>
<keyword evidence="8" id="KW-0175">Coiled coil</keyword>
<dbReference type="AlphaFoldDB" id="A0A9W7DDY3"/>
<comment type="subcellular location">
    <subcellularLocation>
        <location evidence="1 7">Membrane</location>
        <topology evidence="1 7">Single-pass type I membrane protein</topology>
    </subcellularLocation>
</comment>
<keyword evidence="3 7" id="KW-0812">Transmembrane</keyword>
<evidence type="ECO:0000256" key="6">
    <source>
        <dbReference type="ARBA" id="ARBA00023136"/>
    </source>
</evidence>
<dbReference type="Proteomes" id="UP001165063">
    <property type="component" value="Unassembled WGS sequence"/>
</dbReference>
<dbReference type="PROSITE" id="PS50866">
    <property type="entry name" value="GOLD"/>
    <property type="match status" value="1"/>
</dbReference>
<keyword evidence="5" id="KW-1133">Transmembrane helix</keyword>
<organism evidence="11 12">
    <name type="scientific">Ambrosiozyma monospora</name>
    <name type="common">Yeast</name>
    <name type="synonym">Endomycopsis monosporus</name>
    <dbReference type="NCBI Taxonomy" id="43982"/>
    <lineage>
        <taxon>Eukaryota</taxon>
        <taxon>Fungi</taxon>
        <taxon>Dikarya</taxon>
        <taxon>Ascomycota</taxon>
        <taxon>Saccharomycotina</taxon>
        <taxon>Pichiomycetes</taxon>
        <taxon>Pichiales</taxon>
        <taxon>Pichiaceae</taxon>
        <taxon>Ambrosiozyma</taxon>
    </lineage>
</organism>
<proteinExistence type="inferred from homology"/>
<keyword evidence="4 9" id="KW-0732">Signal</keyword>
<evidence type="ECO:0000256" key="4">
    <source>
        <dbReference type="ARBA" id="ARBA00022729"/>
    </source>
</evidence>
<keyword evidence="6" id="KW-0472">Membrane</keyword>
<dbReference type="InterPro" id="IPR015720">
    <property type="entry name" value="Emp24-like"/>
</dbReference>
<reference evidence="11" key="1">
    <citation type="submission" date="2023-04" db="EMBL/GenBank/DDBJ databases">
        <title>Ambrosiozyma monospora NBRC 1965.</title>
        <authorList>
            <person name="Ichikawa N."/>
            <person name="Sato H."/>
            <person name="Tonouchi N."/>
        </authorList>
    </citation>
    <scope>NUCLEOTIDE SEQUENCE</scope>
    <source>
        <strain evidence="11">NBRC 1965</strain>
    </source>
</reference>
<evidence type="ECO:0000256" key="2">
    <source>
        <dbReference type="ARBA" id="ARBA00007104"/>
    </source>
</evidence>
<evidence type="ECO:0000313" key="11">
    <source>
        <dbReference type="EMBL" id="GMG20862.1"/>
    </source>
</evidence>
<evidence type="ECO:0000256" key="1">
    <source>
        <dbReference type="ARBA" id="ARBA00004479"/>
    </source>
</evidence>
<accession>A0A9W7DDY3</accession>
<evidence type="ECO:0000313" key="12">
    <source>
        <dbReference type="Proteomes" id="UP001165063"/>
    </source>
</evidence>